<comment type="similarity">
    <text evidence="2">Belongs to the aminoglycoside phosphotransferase family.</text>
</comment>
<dbReference type="Proteomes" id="UP000325440">
    <property type="component" value="Unassembled WGS sequence"/>
</dbReference>
<evidence type="ECO:0000313" key="12">
    <source>
        <dbReference type="Proteomes" id="UP000325440"/>
    </source>
</evidence>
<dbReference type="SUPFAM" id="SSF56112">
    <property type="entry name" value="Protein kinase-like (PK-like)"/>
    <property type="match status" value="1"/>
</dbReference>
<dbReference type="InterPro" id="IPR011009">
    <property type="entry name" value="Kinase-like_dom_sf"/>
</dbReference>
<dbReference type="Gene3D" id="3.90.1200.10">
    <property type="match status" value="1"/>
</dbReference>
<name>A0A5E4N5E4_9HEMI</name>
<dbReference type="InterPro" id="IPR002575">
    <property type="entry name" value="Aminoglycoside_PTrfase"/>
</dbReference>
<evidence type="ECO:0000256" key="4">
    <source>
        <dbReference type="ARBA" id="ARBA00022679"/>
    </source>
</evidence>
<keyword evidence="4 11" id="KW-0808">Transferase</keyword>
<evidence type="ECO:0000256" key="3">
    <source>
        <dbReference type="ARBA" id="ARBA00022490"/>
    </source>
</evidence>
<accession>A0A5E4N5E4</accession>
<dbReference type="InterPro" id="IPR050249">
    <property type="entry name" value="Pseudomonas-type_ThrB"/>
</dbReference>
<evidence type="ECO:0000259" key="10">
    <source>
        <dbReference type="Pfam" id="PF01636"/>
    </source>
</evidence>
<dbReference type="PANTHER" id="PTHR21064">
    <property type="entry name" value="AMINOGLYCOSIDE PHOSPHOTRANSFERASE DOMAIN-CONTAINING PROTEIN-RELATED"/>
    <property type="match status" value="1"/>
</dbReference>
<evidence type="ECO:0000256" key="7">
    <source>
        <dbReference type="ARBA" id="ARBA00037368"/>
    </source>
</evidence>
<organism evidence="11 12">
    <name type="scientific">Cinara cedri</name>
    <dbReference type="NCBI Taxonomy" id="506608"/>
    <lineage>
        <taxon>Eukaryota</taxon>
        <taxon>Metazoa</taxon>
        <taxon>Ecdysozoa</taxon>
        <taxon>Arthropoda</taxon>
        <taxon>Hexapoda</taxon>
        <taxon>Insecta</taxon>
        <taxon>Pterygota</taxon>
        <taxon>Neoptera</taxon>
        <taxon>Paraneoptera</taxon>
        <taxon>Hemiptera</taxon>
        <taxon>Sternorrhyncha</taxon>
        <taxon>Aphidomorpha</taxon>
        <taxon>Aphidoidea</taxon>
        <taxon>Aphididae</taxon>
        <taxon>Lachninae</taxon>
        <taxon>Cinara</taxon>
    </lineage>
</organism>
<dbReference type="EMBL" id="CABPRJ010001898">
    <property type="protein sequence ID" value="VVC39874.1"/>
    <property type="molecule type" value="Genomic_DNA"/>
</dbReference>
<dbReference type="GO" id="GO:0047992">
    <property type="term" value="F:hydroxylysine kinase activity"/>
    <property type="evidence" value="ECO:0007669"/>
    <property type="project" value="UniProtKB-EC"/>
</dbReference>
<dbReference type="AlphaFoldDB" id="A0A5E4N5E4"/>
<comment type="subcellular location">
    <subcellularLocation>
        <location evidence="1">Cytoplasm</location>
    </subcellularLocation>
</comment>
<keyword evidence="3" id="KW-0963">Cytoplasm</keyword>
<evidence type="ECO:0000313" key="11">
    <source>
        <dbReference type="EMBL" id="VVC39874.1"/>
    </source>
</evidence>
<gene>
    <name evidence="11" type="ORF">CINCED_3A004399</name>
</gene>
<dbReference type="GO" id="GO:0005737">
    <property type="term" value="C:cytoplasm"/>
    <property type="evidence" value="ECO:0007669"/>
    <property type="project" value="UniProtKB-SubCell"/>
</dbReference>
<dbReference type="Pfam" id="PF01636">
    <property type="entry name" value="APH"/>
    <property type="match status" value="1"/>
</dbReference>
<evidence type="ECO:0000256" key="9">
    <source>
        <dbReference type="ARBA" id="ARBA00040505"/>
    </source>
</evidence>
<proteinExistence type="inferred from homology"/>
<keyword evidence="5 11" id="KW-0418">Kinase</keyword>
<reference evidence="11 12" key="1">
    <citation type="submission" date="2019-08" db="EMBL/GenBank/DDBJ databases">
        <authorList>
            <person name="Alioto T."/>
            <person name="Alioto T."/>
            <person name="Gomez Garrido J."/>
        </authorList>
    </citation>
    <scope>NUCLEOTIDE SEQUENCE [LARGE SCALE GENOMIC DNA]</scope>
</reference>
<dbReference type="OrthoDB" id="9973935at2759"/>
<dbReference type="PANTHER" id="PTHR21064:SF1">
    <property type="entry name" value="HYDROXYLYSINE KINASE"/>
    <property type="match status" value="1"/>
</dbReference>
<dbReference type="GO" id="GO:0004672">
    <property type="term" value="F:protein kinase activity"/>
    <property type="evidence" value="ECO:0007669"/>
    <property type="project" value="InterPro"/>
</dbReference>
<keyword evidence="12" id="KW-1185">Reference proteome</keyword>
<sequence>MSNVTENICAAVTEELLEEVLKTDYGFINGKIRKLDGYDDKNYHITDVQKCIEGIEFPVNGIVIKFINTLDAQNLLLLEAQTKLTQYLENSGIYCPTPVFNKFGQSYRSLVIDNKTHAVRVYKYIQGDTMKTIRVTSEVSSDFGSYVGQLTLILKKFNHEGFHRDCHMWSLENSPEVLQFVEVFEQETQRQIIMTVLNKFQSDILLNAVHLEKSVIHGDLSLNNIIVNNNKILGIIDMGDVVYSYTIFEFAVALCYLILHEFEDNNGKLSNVQFKSFVDAYEKQYRSLNDLELSIIHTCVCARICQSLVLGKKSSLRDLSNLYILSTQKIGWMALKELLNVPGDKFIKLLQHQC</sequence>
<dbReference type="InterPro" id="IPR008266">
    <property type="entry name" value="Tyr_kinase_AS"/>
</dbReference>
<evidence type="ECO:0000256" key="1">
    <source>
        <dbReference type="ARBA" id="ARBA00004496"/>
    </source>
</evidence>
<evidence type="ECO:0000256" key="8">
    <source>
        <dbReference type="ARBA" id="ARBA00038873"/>
    </source>
</evidence>
<protein>
    <recommendedName>
        <fullName evidence="9">Hydroxylysine kinase</fullName>
        <ecNumber evidence="8">2.7.1.81</ecNumber>
    </recommendedName>
</protein>
<evidence type="ECO:0000256" key="6">
    <source>
        <dbReference type="ARBA" id="ARBA00036820"/>
    </source>
</evidence>
<feature type="domain" description="Aminoglycoside phosphotransferase" evidence="10">
    <location>
        <begin position="75"/>
        <end position="256"/>
    </location>
</feature>
<comment type="function">
    <text evidence="7">Catalyzes the GTP-dependent phosphorylation of 5-hydroxy-L-lysine.</text>
</comment>
<comment type="catalytic activity">
    <reaction evidence="6">
        <text>(5R)-5-hydroxy-L-lysine + GTP = (5R)-5-phosphooxy-L-lysine + GDP + H(+)</text>
        <dbReference type="Rhea" id="RHEA:19049"/>
        <dbReference type="ChEBI" id="CHEBI:15378"/>
        <dbReference type="ChEBI" id="CHEBI:37565"/>
        <dbReference type="ChEBI" id="CHEBI:57882"/>
        <dbReference type="ChEBI" id="CHEBI:58189"/>
        <dbReference type="ChEBI" id="CHEBI:58357"/>
        <dbReference type="EC" id="2.7.1.81"/>
    </reaction>
</comment>
<evidence type="ECO:0000256" key="5">
    <source>
        <dbReference type="ARBA" id="ARBA00022777"/>
    </source>
</evidence>
<evidence type="ECO:0000256" key="2">
    <source>
        <dbReference type="ARBA" id="ARBA00006219"/>
    </source>
</evidence>
<dbReference type="PROSITE" id="PS00109">
    <property type="entry name" value="PROTEIN_KINASE_TYR"/>
    <property type="match status" value="1"/>
</dbReference>
<dbReference type="EC" id="2.7.1.81" evidence="8"/>